<dbReference type="Proteomes" id="UP001148786">
    <property type="component" value="Unassembled WGS sequence"/>
</dbReference>
<sequence>MSSSSKSTASARDSFSDSQLVHNSSCRIRSLTTILQGLKERDPATAAKENAIPDFLNHLTTLLACGDGHDRDGASFIAVTGATFVEGFRALVVTRANPEQPRTLQTMCADVWEGAIDVPLQEHIKDIITVLSGLEFDLVSGTGDDFNHFCIFVVACCFLELRTRVLLDKVLQERVFDALRLWKPPDELDVPIMKFPRPKWVERHSVDTILHWAHFLAWILTKLDSAVQGVHRGCSSQTNVDAKIYSYSRVNALSRDLYFFLKLKDGYIVRTLLKSVDNAFRLRDINSDEDMEKERETYMRMEEQDNMAALVLRYLKAIASWHTAIFSLLQDPKTKRLAKNATIGLIEVYPQSEEVAPLTELEREFCRRFPFADVQERSDMLTLLDEHYKPIFTGSIHPEATLMGIFNHYFQDNAFPLPRDAVDAPGLLRELVVPLCPDNFWSVSCYPYEMLELRCADKGRAIAVTSR</sequence>
<gene>
    <name evidence="1" type="ORF">NLJ89_g8018</name>
</gene>
<evidence type="ECO:0000313" key="1">
    <source>
        <dbReference type="EMBL" id="KAJ3504270.1"/>
    </source>
</evidence>
<dbReference type="AlphaFoldDB" id="A0A9W8JVP1"/>
<evidence type="ECO:0000313" key="2">
    <source>
        <dbReference type="Proteomes" id="UP001148786"/>
    </source>
</evidence>
<reference evidence="1" key="1">
    <citation type="submission" date="2022-07" db="EMBL/GenBank/DDBJ databases">
        <title>Genome Sequence of Agrocybe chaxingu.</title>
        <authorList>
            <person name="Buettner E."/>
        </authorList>
    </citation>
    <scope>NUCLEOTIDE SEQUENCE</scope>
    <source>
        <strain evidence="1">MP-N11</strain>
    </source>
</reference>
<dbReference type="OrthoDB" id="2626367at2759"/>
<dbReference type="EMBL" id="JANKHO010001031">
    <property type="protein sequence ID" value="KAJ3504270.1"/>
    <property type="molecule type" value="Genomic_DNA"/>
</dbReference>
<accession>A0A9W8JVP1</accession>
<keyword evidence="2" id="KW-1185">Reference proteome</keyword>
<proteinExistence type="predicted"/>
<protein>
    <submittedName>
        <fullName evidence="1">Uncharacterized protein</fullName>
    </submittedName>
</protein>
<organism evidence="1 2">
    <name type="scientific">Agrocybe chaxingu</name>
    <dbReference type="NCBI Taxonomy" id="84603"/>
    <lineage>
        <taxon>Eukaryota</taxon>
        <taxon>Fungi</taxon>
        <taxon>Dikarya</taxon>
        <taxon>Basidiomycota</taxon>
        <taxon>Agaricomycotina</taxon>
        <taxon>Agaricomycetes</taxon>
        <taxon>Agaricomycetidae</taxon>
        <taxon>Agaricales</taxon>
        <taxon>Agaricineae</taxon>
        <taxon>Strophariaceae</taxon>
        <taxon>Agrocybe</taxon>
    </lineage>
</organism>
<comment type="caution">
    <text evidence="1">The sequence shown here is derived from an EMBL/GenBank/DDBJ whole genome shotgun (WGS) entry which is preliminary data.</text>
</comment>
<name>A0A9W8JVP1_9AGAR</name>